<evidence type="ECO:0000259" key="9">
    <source>
        <dbReference type="Pfam" id="PF13231"/>
    </source>
</evidence>
<dbReference type="GO" id="GO:0005886">
    <property type="term" value="C:plasma membrane"/>
    <property type="evidence" value="ECO:0007669"/>
    <property type="project" value="UniProtKB-SubCell"/>
</dbReference>
<evidence type="ECO:0000256" key="1">
    <source>
        <dbReference type="ARBA" id="ARBA00004651"/>
    </source>
</evidence>
<reference evidence="10" key="2">
    <citation type="journal article" date="2021" name="Microbiome">
        <title>Successional dynamics and alternative stable states in a saline activated sludge microbial community over 9 years.</title>
        <authorList>
            <person name="Wang Y."/>
            <person name="Ye J."/>
            <person name="Ju F."/>
            <person name="Liu L."/>
            <person name="Boyd J.A."/>
            <person name="Deng Y."/>
            <person name="Parks D.H."/>
            <person name="Jiang X."/>
            <person name="Yin X."/>
            <person name="Woodcroft B.J."/>
            <person name="Tyson G.W."/>
            <person name="Hugenholtz P."/>
            <person name="Polz M.F."/>
            <person name="Zhang T."/>
        </authorList>
    </citation>
    <scope>NUCLEOTIDE SEQUENCE</scope>
    <source>
        <strain evidence="10">HKST-UBA14</strain>
    </source>
</reference>
<feature type="transmembrane region" description="Helical" evidence="8">
    <location>
        <begin position="285"/>
        <end position="307"/>
    </location>
</feature>
<dbReference type="EC" id="2.4.-.-" evidence="10"/>
<evidence type="ECO:0000256" key="5">
    <source>
        <dbReference type="ARBA" id="ARBA00022692"/>
    </source>
</evidence>
<organism evidence="10 11">
    <name type="scientific">Candidatus Dojkabacteria bacterium</name>
    <dbReference type="NCBI Taxonomy" id="2099670"/>
    <lineage>
        <taxon>Bacteria</taxon>
        <taxon>Candidatus Dojkabacteria</taxon>
    </lineage>
</organism>
<dbReference type="InterPro" id="IPR050297">
    <property type="entry name" value="LipidA_mod_glycosyltrf_83"/>
</dbReference>
<dbReference type="Pfam" id="PF13231">
    <property type="entry name" value="PMT_2"/>
    <property type="match status" value="1"/>
</dbReference>
<reference evidence="10" key="1">
    <citation type="submission" date="2020-04" db="EMBL/GenBank/DDBJ databases">
        <authorList>
            <person name="Zhang T."/>
        </authorList>
    </citation>
    <scope>NUCLEOTIDE SEQUENCE</scope>
    <source>
        <strain evidence="10">HKST-UBA14</strain>
    </source>
</reference>
<dbReference type="GO" id="GO:0009103">
    <property type="term" value="P:lipopolysaccharide biosynthetic process"/>
    <property type="evidence" value="ECO:0007669"/>
    <property type="project" value="UniProtKB-ARBA"/>
</dbReference>
<dbReference type="InterPro" id="IPR038731">
    <property type="entry name" value="RgtA/B/C-like"/>
</dbReference>
<name>A0A955L4S7_9BACT</name>
<gene>
    <name evidence="10" type="ORF">KC909_00640</name>
</gene>
<evidence type="ECO:0000256" key="2">
    <source>
        <dbReference type="ARBA" id="ARBA00022475"/>
    </source>
</evidence>
<evidence type="ECO:0000256" key="8">
    <source>
        <dbReference type="SAM" id="Phobius"/>
    </source>
</evidence>
<feature type="transmembrane region" description="Helical" evidence="8">
    <location>
        <begin position="78"/>
        <end position="98"/>
    </location>
</feature>
<evidence type="ECO:0000313" key="10">
    <source>
        <dbReference type="EMBL" id="MCA9382847.1"/>
    </source>
</evidence>
<protein>
    <submittedName>
        <fullName evidence="10">Glycosyltransferase family 39 protein</fullName>
        <ecNumber evidence="10">2.4.-.-</ecNumber>
    </submittedName>
</protein>
<dbReference type="EMBL" id="JAGQLK010000007">
    <property type="protein sequence ID" value="MCA9382847.1"/>
    <property type="molecule type" value="Genomic_DNA"/>
</dbReference>
<keyword evidence="6 8" id="KW-1133">Transmembrane helix</keyword>
<keyword evidence="7 8" id="KW-0472">Membrane</keyword>
<evidence type="ECO:0000256" key="6">
    <source>
        <dbReference type="ARBA" id="ARBA00022989"/>
    </source>
</evidence>
<feature type="domain" description="Glycosyltransferase RgtA/B/C/D-like" evidence="9">
    <location>
        <begin position="116"/>
        <end position="220"/>
    </location>
</feature>
<evidence type="ECO:0000256" key="3">
    <source>
        <dbReference type="ARBA" id="ARBA00022676"/>
    </source>
</evidence>
<accession>A0A955L4S7</accession>
<dbReference type="PANTHER" id="PTHR33908:SF11">
    <property type="entry name" value="MEMBRANE PROTEIN"/>
    <property type="match status" value="1"/>
</dbReference>
<dbReference type="PANTHER" id="PTHR33908">
    <property type="entry name" value="MANNOSYLTRANSFERASE YKCB-RELATED"/>
    <property type="match status" value="1"/>
</dbReference>
<feature type="transmembrane region" description="Helical" evidence="8">
    <location>
        <begin position="382"/>
        <end position="402"/>
    </location>
</feature>
<evidence type="ECO:0000256" key="4">
    <source>
        <dbReference type="ARBA" id="ARBA00022679"/>
    </source>
</evidence>
<keyword evidence="2" id="KW-1003">Cell membrane</keyword>
<feature type="transmembrane region" description="Helical" evidence="8">
    <location>
        <begin position="118"/>
        <end position="137"/>
    </location>
</feature>
<comment type="subcellular location">
    <subcellularLocation>
        <location evidence="1">Cell membrane</location>
        <topology evidence="1">Multi-pass membrane protein</topology>
    </subcellularLocation>
</comment>
<feature type="transmembrane region" description="Helical" evidence="8">
    <location>
        <begin position="225"/>
        <end position="244"/>
    </location>
</feature>
<feature type="transmembrane region" description="Helical" evidence="8">
    <location>
        <begin position="187"/>
        <end position="205"/>
    </location>
</feature>
<dbReference type="AlphaFoldDB" id="A0A955L4S7"/>
<keyword evidence="3 10" id="KW-0328">Glycosyltransferase</keyword>
<dbReference type="Proteomes" id="UP000783287">
    <property type="component" value="Unassembled WGS sequence"/>
</dbReference>
<evidence type="ECO:0000313" key="11">
    <source>
        <dbReference type="Proteomes" id="UP000783287"/>
    </source>
</evidence>
<sequence>MNRELALLMLIILIGSFVRFYNLAWDEGWFFHPDERNIASAVLNLDPEVGDYNPDFFAYGTLPIYLTRVFSGNDFPQAILVGRTMSAFFSTLLIPLTYLITKKALIIIDKKKKNQSGLALFAAVLVAFAPGMIQFAHFATYEIFLTFEYMLAIFFAFRVAEKGRLRDYIFLGLALAFANATKVVSLSLVPILFVAHFIYVLTTYYKTRSDIKKSLVKLLLNYRFYLALLICAVFSIALFPYLVLDYEAFQGSMNYEGPVARGELLVFYTQQFKETIPFVYQVVKVFPYILGWPVTILGLFSAIYFLLRGIKDVALTLVFRNKKKNINYAALILSTAAILYGGFHFTLYVKWTRYMIPLVPMFIILSVLMLKDLYKIRKIRAVIMPTLVVITIIMVVQGLNFFTIYTKPDPRVAAADWASQNIVTDAQILAEIYDLGITPWNGKFPVQNITLYNFYDLDTPGTTLTLEELREILADTDYIVVTSNRIYPTKLRLIEQNPIAGQFYAQLFDGTLGYKQIAEFDRDTVLEDLFSGDEFNGIELPATFQYDESFKVFDQPTILVFAKVN</sequence>
<feature type="transmembrane region" description="Helical" evidence="8">
    <location>
        <begin position="328"/>
        <end position="348"/>
    </location>
</feature>
<keyword evidence="4 10" id="KW-0808">Transferase</keyword>
<evidence type="ECO:0000256" key="7">
    <source>
        <dbReference type="ARBA" id="ARBA00023136"/>
    </source>
</evidence>
<feature type="transmembrane region" description="Helical" evidence="8">
    <location>
        <begin position="354"/>
        <end position="370"/>
    </location>
</feature>
<keyword evidence="5 8" id="KW-0812">Transmembrane</keyword>
<proteinExistence type="predicted"/>
<dbReference type="GO" id="GO:0016763">
    <property type="term" value="F:pentosyltransferase activity"/>
    <property type="evidence" value="ECO:0007669"/>
    <property type="project" value="TreeGrafter"/>
</dbReference>
<comment type="caution">
    <text evidence="10">The sequence shown here is derived from an EMBL/GenBank/DDBJ whole genome shotgun (WGS) entry which is preliminary data.</text>
</comment>